<dbReference type="EMBL" id="AP024563">
    <property type="protein sequence ID" value="BCU06407.1"/>
    <property type="molecule type" value="Genomic_DNA"/>
</dbReference>
<organism evidence="1 2">
    <name type="scientific">Allochromatium tepidum</name>
    <dbReference type="NCBI Taxonomy" id="553982"/>
    <lineage>
        <taxon>Bacteria</taxon>
        <taxon>Pseudomonadati</taxon>
        <taxon>Pseudomonadota</taxon>
        <taxon>Gammaproteobacteria</taxon>
        <taxon>Chromatiales</taxon>
        <taxon>Chromatiaceae</taxon>
        <taxon>Allochromatium</taxon>
    </lineage>
</organism>
<evidence type="ECO:0000313" key="1">
    <source>
        <dbReference type="EMBL" id="BCU06407.1"/>
    </source>
</evidence>
<accession>A0ABM7QL24</accession>
<sequence>MNERNKDSLRAAVRERYGQIAESTPSGCCAGSACGDAPAVDLNSLSQALGYSAAEVLAVFSPTVSLTSHPTSRRSSPKPIEC</sequence>
<dbReference type="PROSITE" id="PS51257">
    <property type="entry name" value="PROKAR_LIPOPROTEIN"/>
    <property type="match status" value="1"/>
</dbReference>
<gene>
    <name evidence="1" type="ORF">Atep_10840</name>
</gene>
<proteinExistence type="predicted"/>
<dbReference type="RefSeq" id="WP_236786762.1">
    <property type="nucleotide sequence ID" value="NZ_AP024563.1"/>
</dbReference>
<name>A0ABM7QL24_9GAMM</name>
<dbReference type="Proteomes" id="UP000680679">
    <property type="component" value="Chromosome"/>
</dbReference>
<protein>
    <submittedName>
        <fullName evidence="1">Uncharacterized protein</fullName>
    </submittedName>
</protein>
<reference evidence="1 2" key="1">
    <citation type="submission" date="2021-04" db="EMBL/GenBank/DDBJ databases">
        <title>Complete genome sequencing of Allochromatium tepidum strain NZ.</title>
        <authorList>
            <person name="Tsukatani Y."/>
            <person name="Mori H."/>
        </authorList>
    </citation>
    <scope>NUCLEOTIDE SEQUENCE [LARGE SCALE GENOMIC DNA]</scope>
    <source>
        <strain evidence="1 2">NZ</strain>
    </source>
</reference>
<keyword evidence="2" id="KW-1185">Reference proteome</keyword>
<evidence type="ECO:0000313" key="2">
    <source>
        <dbReference type="Proteomes" id="UP000680679"/>
    </source>
</evidence>